<proteinExistence type="predicted"/>
<gene>
    <name evidence="1" type="ORF">F5147DRAFT_839394</name>
</gene>
<keyword evidence="2" id="KW-1185">Reference proteome</keyword>
<accession>A0A9P7F0M4</accession>
<reference evidence="1" key="1">
    <citation type="journal article" date="2020" name="New Phytol.">
        <title>Comparative genomics reveals dynamic genome evolution in host specialist ectomycorrhizal fungi.</title>
        <authorList>
            <person name="Lofgren L.A."/>
            <person name="Nguyen N.H."/>
            <person name="Vilgalys R."/>
            <person name="Ruytinx J."/>
            <person name="Liao H.L."/>
            <person name="Branco S."/>
            <person name="Kuo A."/>
            <person name="LaButti K."/>
            <person name="Lipzen A."/>
            <person name="Andreopoulos W."/>
            <person name="Pangilinan J."/>
            <person name="Riley R."/>
            <person name="Hundley H."/>
            <person name="Na H."/>
            <person name="Barry K."/>
            <person name="Grigoriev I.V."/>
            <person name="Stajich J.E."/>
            <person name="Kennedy P.G."/>
        </authorList>
    </citation>
    <scope>NUCLEOTIDE SEQUENCE</scope>
    <source>
        <strain evidence="1">FC423</strain>
    </source>
</reference>
<comment type="caution">
    <text evidence="1">The sequence shown here is derived from an EMBL/GenBank/DDBJ whole genome shotgun (WGS) entry which is preliminary data.</text>
</comment>
<organism evidence="1 2">
    <name type="scientific">Suillus discolor</name>
    <dbReference type="NCBI Taxonomy" id="1912936"/>
    <lineage>
        <taxon>Eukaryota</taxon>
        <taxon>Fungi</taxon>
        <taxon>Dikarya</taxon>
        <taxon>Basidiomycota</taxon>
        <taxon>Agaricomycotina</taxon>
        <taxon>Agaricomycetes</taxon>
        <taxon>Agaricomycetidae</taxon>
        <taxon>Boletales</taxon>
        <taxon>Suillineae</taxon>
        <taxon>Suillaceae</taxon>
        <taxon>Suillus</taxon>
    </lineage>
</organism>
<evidence type="ECO:0000313" key="1">
    <source>
        <dbReference type="EMBL" id="KAG2099583.1"/>
    </source>
</evidence>
<dbReference type="AlphaFoldDB" id="A0A9P7F0M4"/>
<dbReference type="RefSeq" id="XP_041289231.1">
    <property type="nucleotide sequence ID" value="XM_041444213.1"/>
</dbReference>
<name>A0A9P7F0M4_9AGAM</name>
<dbReference type="EMBL" id="JABBWM010000057">
    <property type="protein sequence ID" value="KAG2099583.1"/>
    <property type="molecule type" value="Genomic_DNA"/>
</dbReference>
<dbReference type="OrthoDB" id="107110at2759"/>
<dbReference type="Proteomes" id="UP000823399">
    <property type="component" value="Unassembled WGS sequence"/>
</dbReference>
<sequence length="157" mass="17716">MLTYNNFSHWVSMTEFISPPVSDQTDANSSSAVQCCHLQPLVDKMKLVTRTHDSIQCLSDLPYIALLLDLNVEPKLNVTFPENEPNLVETDRCLRIYASGISETTFPFLSQHPGVARELHGLVSRQKEVPSQTTLEALVKFGSTARLRNLQWELQDT</sequence>
<protein>
    <submittedName>
        <fullName evidence="1">Uncharacterized protein</fullName>
    </submittedName>
</protein>
<dbReference type="GeneID" id="64706472"/>
<evidence type="ECO:0000313" key="2">
    <source>
        <dbReference type="Proteomes" id="UP000823399"/>
    </source>
</evidence>